<reference evidence="1 2" key="1">
    <citation type="journal article" date="2006" name="Science">
        <title>The genome of black cottonwood, Populus trichocarpa (Torr. &amp; Gray).</title>
        <authorList>
            <person name="Tuskan G.A."/>
            <person name="Difazio S."/>
            <person name="Jansson S."/>
            <person name="Bohlmann J."/>
            <person name="Grigoriev I."/>
            <person name="Hellsten U."/>
            <person name="Putnam N."/>
            <person name="Ralph S."/>
            <person name="Rombauts S."/>
            <person name="Salamov A."/>
            <person name="Schein J."/>
            <person name="Sterck L."/>
            <person name="Aerts A."/>
            <person name="Bhalerao R.R."/>
            <person name="Bhalerao R.P."/>
            <person name="Blaudez D."/>
            <person name="Boerjan W."/>
            <person name="Brun A."/>
            <person name="Brunner A."/>
            <person name="Busov V."/>
            <person name="Campbell M."/>
            <person name="Carlson J."/>
            <person name="Chalot M."/>
            <person name="Chapman J."/>
            <person name="Chen G.L."/>
            <person name="Cooper D."/>
            <person name="Coutinho P.M."/>
            <person name="Couturier J."/>
            <person name="Covert S."/>
            <person name="Cronk Q."/>
            <person name="Cunningham R."/>
            <person name="Davis J."/>
            <person name="Degroeve S."/>
            <person name="Dejardin A."/>
            <person name="Depamphilis C."/>
            <person name="Detter J."/>
            <person name="Dirks B."/>
            <person name="Dubchak I."/>
            <person name="Duplessis S."/>
            <person name="Ehlting J."/>
            <person name="Ellis B."/>
            <person name="Gendler K."/>
            <person name="Goodstein D."/>
            <person name="Gribskov M."/>
            <person name="Grimwood J."/>
            <person name="Groover A."/>
            <person name="Gunter L."/>
            <person name="Hamberger B."/>
            <person name="Heinze B."/>
            <person name="Helariutta Y."/>
            <person name="Henrissat B."/>
            <person name="Holligan D."/>
            <person name="Holt R."/>
            <person name="Huang W."/>
            <person name="Islam-Faridi N."/>
            <person name="Jones S."/>
            <person name="Jones-Rhoades M."/>
            <person name="Jorgensen R."/>
            <person name="Joshi C."/>
            <person name="Kangasjarvi J."/>
            <person name="Karlsson J."/>
            <person name="Kelleher C."/>
            <person name="Kirkpatrick R."/>
            <person name="Kirst M."/>
            <person name="Kohler A."/>
            <person name="Kalluri U."/>
            <person name="Larimer F."/>
            <person name="Leebens-Mack J."/>
            <person name="Leple J.C."/>
            <person name="Locascio P."/>
            <person name="Lou Y."/>
            <person name="Lucas S."/>
            <person name="Martin F."/>
            <person name="Montanini B."/>
            <person name="Napoli C."/>
            <person name="Nelson D.R."/>
            <person name="Nelson C."/>
            <person name="Nieminen K."/>
            <person name="Nilsson O."/>
            <person name="Pereda V."/>
            <person name="Peter G."/>
            <person name="Philippe R."/>
            <person name="Pilate G."/>
            <person name="Poliakov A."/>
            <person name="Razumovskaya J."/>
            <person name="Richardson P."/>
            <person name="Rinaldi C."/>
            <person name="Ritland K."/>
            <person name="Rouze P."/>
            <person name="Ryaboy D."/>
            <person name="Schmutz J."/>
            <person name="Schrader J."/>
            <person name="Segerman B."/>
            <person name="Shin H."/>
            <person name="Siddiqui A."/>
            <person name="Sterky F."/>
            <person name="Terry A."/>
            <person name="Tsai C.J."/>
            <person name="Uberbacher E."/>
            <person name="Unneberg P."/>
            <person name="Vahala J."/>
            <person name="Wall K."/>
            <person name="Wessler S."/>
            <person name="Yang G."/>
            <person name="Yin T."/>
            <person name="Douglas C."/>
            <person name="Marra M."/>
            <person name="Sandberg G."/>
            <person name="Van de Peer Y."/>
            <person name="Rokhsar D."/>
        </authorList>
    </citation>
    <scope>NUCLEOTIDE SEQUENCE [LARGE SCALE GENOMIC DNA]</scope>
    <source>
        <strain evidence="2">cv. Nisqually</strain>
    </source>
</reference>
<dbReference type="Proteomes" id="UP000006729">
    <property type="component" value="Chromosome 17"/>
</dbReference>
<dbReference type="AlphaFoldDB" id="A0A3N7I0F6"/>
<organism evidence="1 2">
    <name type="scientific">Populus trichocarpa</name>
    <name type="common">Western balsam poplar</name>
    <name type="synonym">Populus balsamifera subsp. trichocarpa</name>
    <dbReference type="NCBI Taxonomy" id="3694"/>
    <lineage>
        <taxon>Eukaryota</taxon>
        <taxon>Viridiplantae</taxon>
        <taxon>Streptophyta</taxon>
        <taxon>Embryophyta</taxon>
        <taxon>Tracheophyta</taxon>
        <taxon>Spermatophyta</taxon>
        <taxon>Magnoliopsida</taxon>
        <taxon>eudicotyledons</taxon>
        <taxon>Gunneridae</taxon>
        <taxon>Pentapetalae</taxon>
        <taxon>rosids</taxon>
        <taxon>fabids</taxon>
        <taxon>Malpighiales</taxon>
        <taxon>Salicaceae</taxon>
        <taxon>Saliceae</taxon>
        <taxon>Populus</taxon>
    </lineage>
</organism>
<accession>A0A3N7I0F6</accession>
<evidence type="ECO:0000313" key="2">
    <source>
        <dbReference type="Proteomes" id="UP000006729"/>
    </source>
</evidence>
<gene>
    <name evidence="1" type="ORF">POPTR_017G081450</name>
</gene>
<dbReference type="InParanoid" id="A0A3N7I0F6"/>
<sequence length="34" mass="3814">MFIIQVKGLKCISMMQPSQITSLYGHDTLVSKKS</sequence>
<name>A0A3N7I0F6_POPTR</name>
<proteinExistence type="predicted"/>
<keyword evidence="2" id="KW-1185">Reference proteome</keyword>
<protein>
    <submittedName>
        <fullName evidence="1">Uncharacterized protein</fullName>
    </submittedName>
</protein>
<evidence type="ECO:0000313" key="1">
    <source>
        <dbReference type="EMBL" id="RQP02075.1"/>
    </source>
</evidence>
<dbReference type="EMBL" id="CM009306">
    <property type="protein sequence ID" value="RQP02075.1"/>
    <property type="molecule type" value="Genomic_DNA"/>
</dbReference>